<evidence type="ECO:0008006" key="5">
    <source>
        <dbReference type="Google" id="ProtNLM"/>
    </source>
</evidence>
<feature type="region of interest" description="Disordered" evidence="2">
    <location>
        <begin position="17"/>
        <end position="54"/>
    </location>
</feature>
<feature type="compositionally biased region" description="Basic and acidic residues" evidence="2">
    <location>
        <begin position="250"/>
        <end position="262"/>
    </location>
</feature>
<dbReference type="GO" id="GO:0000398">
    <property type="term" value="P:mRNA splicing, via spliceosome"/>
    <property type="evidence" value="ECO:0007669"/>
    <property type="project" value="TreeGrafter"/>
</dbReference>
<evidence type="ECO:0000256" key="1">
    <source>
        <dbReference type="ARBA" id="ARBA00011069"/>
    </source>
</evidence>
<evidence type="ECO:0000313" key="4">
    <source>
        <dbReference type="Proteomes" id="UP000193944"/>
    </source>
</evidence>
<feature type="region of interest" description="Disordered" evidence="2">
    <location>
        <begin position="88"/>
        <end position="300"/>
    </location>
</feature>
<feature type="region of interest" description="Disordered" evidence="2">
    <location>
        <begin position="396"/>
        <end position="425"/>
    </location>
</feature>
<dbReference type="PANTHER" id="PTHR31809">
    <property type="entry name" value="BUD13 HOMOLOG"/>
    <property type="match status" value="1"/>
</dbReference>
<organism evidence="3 4">
    <name type="scientific">Anaeromyces robustus</name>
    <dbReference type="NCBI Taxonomy" id="1754192"/>
    <lineage>
        <taxon>Eukaryota</taxon>
        <taxon>Fungi</taxon>
        <taxon>Fungi incertae sedis</taxon>
        <taxon>Chytridiomycota</taxon>
        <taxon>Chytridiomycota incertae sedis</taxon>
        <taxon>Neocallimastigomycetes</taxon>
        <taxon>Neocallimastigales</taxon>
        <taxon>Neocallimastigaceae</taxon>
        <taxon>Anaeromyces</taxon>
    </lineage>
</organism>
<protein>
    <recommendedName>
        <fullName evidence="5">Pre-mRNA-splicing factor CWC26</fullName>
    </recommendedName>
</protein>
<feature type="compositionally biased region" description="Low complexity" evidence="2">
    <location>
        <begin position="142"/>
        <end position="154"/>
    </location>
</feature>
<dbReference type="OrthoDB" id="6022at2759"/>
<evidence type="ECO:0000313" key="3">
    <source>
        <dbReference type="EMBL" id="ORX80880.1"/>
    </source>
</evidence>
<dbReference type="InterPro" id="IPR051112">
    <property type="entry name" value="CWC26_splicing_factor"/>
</dbReference>
<comment type="caution">
    <text evidence="3">The sequence shown here is derived from an EMBL/GenBank/DDBJ whole genome shotgun (WGS) entry which is preliminary data.</text>
</comment>
<gene>
    <name evidence="3" type="ORF">BCR32DRAFT_17670</name>
</gene>
<evidence type="ECO:0000256" key="2">
    <source>
        <dbReference type="SAM" id="MobiDB-lite"/>
    </source>
</evidence>
<keyword evidence="4" id="KW-1185">Reference proteome</keyword>
<name>A0A1Y1X4Y4_9FUNG</name>
<feature type="compositionally biased region" description="Basic residues" evidence="2">
    <location>
        <begin position="212"/>
        <end position="241"/>
    </location>
</feature>
<dbReference type="GO" id="GO:0005684">
    <property type="term" value="C:U2-type spliceosomal complex"/>
    <property type="evidence" value="ECO:0007669"/>
    <property type="project" value="TreeGrafter"/>
</dbReference>
<feature type="compositionally biased region" description="Basic residues" evidence="2">
    <location>
        <begin position="17"/>
        <end position="28"/>
    </location>
</feature>
<feature type="compositionally biased region" description="Basic residues" evidence="2">
    <location>
        <begin position="181"/>
        <end position="198"/>
    </location>
</feature>
<dbReference type="EMBL" id="MCFG01000133">
    <property type="protein sequence ID" value="ORX80880.1"/>
    <property type="molecule type" value="Genomic_DNA"/>
</dbReference>
<reference evidence="3 4" key="2">
    <citation type="submission" date="2016-08" db="EMBL/GenBank/DDBJ databases">
        <title>Pervasive Adenine N6-methylation of Active Genes in Fungi.</title>
        <authorList>
            <consortium name="DOE Joint Genome Institute"/>
            <person name="Mondo S.J."/>
            <person name="Dannebaum R.O."/>
            <person name="Kuo R.C."/>
            <person name="Labutti K."/>
            <person name="Haridas S."/>
            <person name="Kuo A."/>
            <person name="Salamov A."/>
            <person name="Ahrendt S.R."/>
            <person name="Lipzen A."/>
            <person name="Sullivan W."/>
            <person name="Andreopoulos W.B."/>
            <person name="Clum A."/>
            <person name="Lindquist E."/>
            <person name="Daum C."/>
            <person name="Ramamoorthy G.K."/>
            <person name="Gryganskyi A."/>
            <person name="Culley D."/>
            <person name="Magnuson J.K."/>
            <person name="James T.Y."/>
            <person name="O'Malley M.A."/>
            <person name="Stajich J.E."/>
            <person name="Spatafora J.W."/>
            <person name="Visel A."/>
            <person name="Grigoriev I.V."/>
        </authorList>
    </citation>
    <scope>NUCLEOTIDE SEQUENCE [LARGE SCALE GENOMIC DNA]</scope>
    <source>
        <strain evidence="3 4">S4</strain>
    </source>
</reference>
<feature type="compositionally biased region" description="Basic residues" evidence="2">
    <location>
        <begin position="155"/>
        <end position="169"/>
    </location>
</feature>
<dbReference type="AlphaFoldDB" id="A0A1Y1X4Y4"/>
<dbReference type="STRING" id="1754192.A0A1Y1X4Y4"/>
<feature type="compositionally biased region" description="Basic residues" evidence="2">
    <location>
        <begin position="396"/>
        <end position="405"/>
    </location>
</feature>
<sequence length="461" mass="53688">MSSIADYIAKNYLSTDKKKKKKKVKKKTNVGTIIHDDDDTIKISKDDSDDKEKEHKRLLKEALRKEKEEKDKIMSKFKIANESSWVTVEEGNSNNQNNNLNVSENNRGRSRSRSRSYSPGEKGKRIYSDNESVKSRSRSRSLSRSVSRSVSRSLSRSRSRSSSPKRRKRVYSDDESSVNRSRSRSRSRSSSPIRKRKRVYSDDESSISGSRSRSRSRSRSLSRSKSRSRSRSKSPIQKRNRVYLDDEESKDNKNNKKDKAVRMSDGSLAGLQAGKDLKLDAKRKQKAQQEMLSRMTSEESGKYAKTIYRDKYGKKVDLAVEKARLAAEQRQKEAEAEKDMVWGKGLVQQREREEMVKKLKQERDRSFAVYRDDKELNEEQMEKDRWGDPMAKLIKKKSSKNKTIRPKYNGPPPPPNRFNIEPGYRWDGVDRSNGFEEKYFQMKNQKESTSEVAYKWSTEDM</sequence>
<proteinExistence type="inferred from homology"/>
<comment type="similarity">
    <text evidence="1">Belongs to the CWC26 family.</text>
</comment>
<dbReference type="Pfam" id="PF09736">
    <property type="entry name" value="Bud13"/>
    <property type="match status" value="1"/>
</dbReference>
<reference evidence="3 4" key="1">
    <citation type="submission" date="2016-08" db="EMBL/GenBank/DDBJ databases">
        <title>A Parts List for Fungal Cellulosomes Revealed by Comparative Genomics.</title>
        <authorList>
            <consortium name="DOE Joint Genome Institute"/>
            <person name="Haitjema C.H."/>
            <person name="Gilmore S.P."/>
            <person name="Henske J.K."/>
            <person name="Solomon K.V."/>
            <person name="De Groot R."/>
            <person name="Kuo A."/>
            <person name="Mondo S.J."/>
            <person name="Salamov A.A."/>
            <person name="Labutti K."/>
            <person name="Zhao Z."/>
            <person name="Chiniquy J."/>
            <person name="Barry K."/>
            <person name="Brewer H.M."/>
            <person name="Purvine S.O."/>
            <person name="Wright A.T."/>
            <person name="Boxma B."/>
            <person name="Van Alen T."/>
            <person name="Hackstein J.H."/>
            <person name="Baker S.E."/>
            <person name="Grigoriev I.V."/>
            <person name="O'Malley M.A."/>
        </authorList>
    </citation>
    <scope>NUCLEOTIDE SEQUENCE [LARGE SCALE GENOMIC DNA]</scope>
    <source>
        <strain evidence="3 4">S4</strain>
    </source>
</reference>
<dbReference type="GO" id="GO:0070274">
    <property type="term" value="C:RES complex"/>
    <property type="evidence" value="ECO:0007669"/>
    <property type="project" value="TreeGrafter"/>
</dbReference>
<dbReference type="GO" id="GO:0003723">
    <property type="term" value="F:RNA binding"/>
    <property type="evidence" value="ECO:0007669"/>
    <property type="project" value="TreeGrafter"/>
</dbReference>
<dbReference type="InterPro" id="IPR018609">
    <property type="entry name" value="Bud13"/>
</dbReference>
<feature type="compositionally biased region" description="Low complexity" evidence="2">
    <location>
        <begin position="92"/>
        <end position="105"/>
    </location>
</feature>
<dbReference type="PANTHER" id="PTHR31809:SF0">
    <property type="entry name" value="BUD13 HOMOLOG"/>
    <property type="match status" value="1"/>
</dbReference>
<feature type="compositionally biased region" description="Basic and acidic residues" evidence="2">
    <location>
        <begin position="40"/>
        <end position="54"/>
    </location>
</feature>
<accession>A0A1Y1X4Y4</accession>
<feature type="compositionally biased region" description="Basic and acidic residues" evidence="2">
    <location>
        <begin position="121"/>
        <end position="134"/>
    </location>
</feature>
<dbReference type="Proteomes" id="UP000193944">
    <property type="component" value="Unassembled WGS sequence"/>
</dbReference>